<dbReference type="InterPro" id="IPR006162">
    <property type="entry name" value="Ppantetheine_attach_site"/>
</dbReference>
<dbReference type="EMBL" id="CP009056">
    <property type="protein sequence ID" value="AJA44415.1"/>
    <property type="molecule type" value="Genomic_DNA"/>
</dbReference>
<sequence length="2167" mass="244304">MIMQNIAHARKLPAGKKQDLLQKLAQAGISPLNIPIVKVDEKESLPLAFNQEQLWFLQQYDDHATNYNMYVVYKIQGQIDSVLLNQAFELIQKRHAILRTRFVLQDQQLCQVIDDEASVSIEQITLAPEATAVQRDVAIQRVINTPFDLAKGPLIVVKHLVQADQHDYIIFCAHHIIIDGISLGILFKELQQQYNHLKNSSNPAPATPALQYADYACWQREWLKEPLLTNDLNRWRERLKEAPKLSTFPTLYPRPAVPSQDGARIGVTLDARLSEAIKRLAGGQKTTPFVVLLTAFKLLLQRYTDQQQLIIGTPVSGRIRPELLNSIGYYASTAIIHSDFRNLVTAYDALQQVKDNVKQTLASQHLPLETLLNGLNIPRQPSHSPLFQILYIYHQQVNERDFILADAQWQQQDYHNHSAKYDMTVEIFSNGNTFDITLEYNRDLYNQAYIQNIAEAFEQYCLALTNNLQTPINQLTLSGQNYGQTILETLNATDIIWPRPYDLLTLIEQFSSQQPNQIAIEGADYQISWQGLWSKVLTIANILTTQGIKSGDRVGVMLPRHGDLIATMLAVWYIGAVYLPFDINQPPNRIRRLMQRAGLTCLVVKETSEYQDQVPLVYLTHDQLNAISALDVDVVRTPIDLEAPAYILFTSGSTGEPKGVAIKHSSLLNLLLDMQQTFKPNSTDRLLSVTTPAFDISFLEYLLPLISGASLYVAEVEIAADSFAMINLIEKYQPTLMQATPSFWQGLLTAGWQGNADLCVLAGGEALPSRTAEGLLNCCRSLWNLYGPTETTIWSLKANVIDFNQITIGTPIANTRIYILDEEGNSVPTGVVGELYIAGDGVAMGYDGQPELTAERFLAEPGYPDDAKMFRTGDLVSCDPLGNLRFIGRKDTQIKLRGYRIELGEIERVIAQHPALDSVVVVCIDNDYGDKLLAATVIPKITTQPIDFNVLKHEFQQQLPDYMIPTLWQQVEQYPLTANRKIDRQRLATSFETNQQPVASQTYELNAQEQVIMAIWIRFLPIKNPDPTCDFFSLGGHSLLAVALLAEINREFACALTLKDIFHYANVRALAVRIAQLKAQDVVEIEQNLEIIPDQANRYQPFPLTDVQRAYWIGRQTGTSAVATHVYHEFAVSQFDLTRFNQALRQLIDRHDMLRAIILPDGTQQILDQVPAYDISYHDLRELTSHDRQNALQEIRAQLSHKVHVAECWPLFDFSYTQLSEQDGRLHFSLDLLIADAVSMRTLQQELITLYQQPTTILPTLPFSFRDYVQALEVEQTTDIYQRDKAYWQQSIEQLYGPPRLPIKGDLLLLNDIKFVRRSCRLSVESWRALTQLAQTARVTKTGLLLTIFSQVLARWCSHPAFTLNLTLFNRPMGYPNAESVIGDFTAVSLLNIHYDSQHSYAQNAQIIQSQLWDDLEHRRYSGVRVNEALIRSGRFQSPMPVVFTSVLDHPDGELSAQAVEGFTLLDDVNITQTPQVWLDHQVLEANGELHFNWDVVDALFEPAIIDAMFDCYCQTLTELANQPQRWQIPESSLRLMPISAPVEQRPAPSAFMHDGLLHYTERNPQATAIITSDQQLTYRQLSDVANNIAHQLHDLGVKRGDRVAVMMEKGWEQIAAVHGILRLGAVYLPIDPTQPAQRQALLLNQSNACAIVTQPKVELVNPTQLPKVIVDSSMLNQPTVPLAAIEADVTDIAYIIFTSGSTGTPKGVMIDHRAAMNTLADINRRFDLRATDRVFGLSALNFDLSVFDAFAPFMMGAALVLPDAGYEKDPQHWLTMLNQAQVTVWNSVPALMQMLCEYQNGRNASCPHLRLALLSGDWIPLTLPEQMRSRLNSALSIISLGGATECAIWSVYYPIADLDPQWTSIPYGRGLCNQPMYVLNEQLEECPIGIEGEICIGGMGLAQGYLDDPVKTAASFVWRKATGERIYRTGDLGRYFADGQIEFLGRKDTQVKVNGFRIELGEIQCHLERLLSVNHAAVVFHQGHIYAFITTTPNTNNDAIIAETLAHLQQSLPYYMIPQGIYVINALPVTANGKIDRAALIQEVINHMSKSEPESTVSAVATSSYEQQVSSIWCELLQKQQVGLHDNFFEAGGGSIQIVLMHRRIEETFNVTIPIAELFRLTTVKKIADYLQTKLHNEPDVSHAQHRDSSQLRAQQRLQRRHQRQR</sequence>
<accession>A0A0A7RYN4</accession>
<dbReference type="STRING" id="1267021.FPB0191_00584"/>
<feature type="compositionally biased region" description="Basic and acidic residues" evidence="5">
    <location>
        <begin position="2139"/>
        <end position="2151"/>
    </location>
</feature>
<dbReference type="SUPFAM" id="SSF47336">
    <property type="entry name" value="ACP-like"/>
    <property type="match status" value="2"/>
</dbReference>
<dbReference type="SUPFAM" id="SSF52777">
    <property type="entry name" value="CoA-dependent acyltransferases"/>
    <property type="match status" value="4"/>
</dbReference>
<dbReference type="Gene3D" id="3.30.559.10">
    <property type="entry name" value="Chloramphenicol acetyltransferase-like domain"/>
    <property type="match status" value="2"/>
</dbReference>
<dbReference type="InterPro" id="IPR020845">
    <property type="entry name" value="AMP-binding_CS"/>
</dbReference>
<comment type="cofactor">
    <cofactor evidence="1">
        <name>pantetheine 4'-phosphate</name>
        <dbReference type="ChEBI" id="CHEBI:47942"/>
    </cofactor>
</comment>
<dbReference type="SMART" id="SM00823">
    <property type="entry name" value="PKS_PP"/>
    <property type="match status" value="2"/>
</dbReference>
<dbReference type="InterPro" id="IPR000873">
    <property type="entry name" value="AMP-dep_synth/lig_dom"/>
</dbReference>
<dbReference type="GO" id="GO:0047527">
    <property type="term" value="F:2,3-dihydroxybenzoate-serine ligase activity"/>
    <property type="evidence" value="ECO:0007669"/>
    <property type="project" value="TreeGrafter"/>
</dbReference>
<dbReference type="CDD" id="cd19531">
    <property type="entry name" value="LCL_NRPS-like"/>
    <property type="match status" value="1"/>
</dbReference>
<dbReference type="NCBIfam" id="TIGR01733">
    <property type="entry name" value="AA-adenyl-dom"/>
    <property type="match status" value="2"/>
</dbReference>
<dbReference type="GO" id="GO:0009239">
    <property type="term" value="P:enterobactin biosynthetic process"/>
    <property type="evidence" value="ECO:0007669"/>
    <property type="project" value="TreeGrafter"/>
</dbReference>
<dbReference type="FunFam" id="3.40.50.12780:FF:000012">
    <property type="entry name" value="Non-ribosomal peptide synthetase"/>
    <property type="match status" value="1"/>
</dbReference>
<dbReference type="Gene3D" id="3.30.300.30">
    <property type="match status" value="2"/>
</dbReference>
<dbReference type="Gene3D" id="3.30.559.30">
    <property type="entry name" value="Nonribosomal peptide synthetase, condensation domain"/>
    <property type="match status" value="2"/>
</dbReference>
<dbReference type="HOGENOM" id="CLU_000022_0_0_6"/>
<feature type="domain" description="Carrier" evidence="6">
    <location>
        <begin position="1003"/>
        <end position="1078"/>
    </location>
</feature>
<dbReference type="Gene3D" id="3.40.50.12780">
    <property type="entry name" value="N-terminal domain of ligase-like"/>
    <property type="match status" value="2"/>
</dbReference>
<organism evidence="7 8">
    <name type="scientific">Frischella perrara</name>
    <dbReference type="NCBI Taxonomy" id="1267021"/>
    <lineage>
        <taxon>Bacteria</taxon>
        <taxon>Pseudomonadati</taxon>
        <taxon>Pseudomonadota</taxon>
        <taxon>Gammaproteobacteria</taxon>
        <taxon>Orbales</taxon>
        <taxon>Orbaceae</taxon>
        <taxon>Frischella</taxon>
    </lineage>
</organism>
<dbReference type="Proteomes" id="UP000030901">
    <property type="component" value="Chromosome"/>
</dbReference>
<dbReference type="InterPro" id="IPR010071">
    <property type="entry name" value="AA_adenyl_dom"/>
</dbReference>
<keyword evidence="3" id="KW-0597">Phosphoprotein</keyword>
<protein>
    <submittedName>
        <fullName evidence="7">Amino acid adenylation domain protein</fullName>
    </submittedName>
</protein>
<dbReference type="InterPro" id="IPR009081">
    <property type="entry name" value="PP-bd_ACP"/>
</dbReference>
<dbReference type="GO" id="GO:0005829">
    <property type="term" value="C:cytosol"/>
    <property type="evidence" value="ECO:0007669"/>
    <property type="project" value="TreeGrafter"/>
</dbReference>
<dbReference type="Pfam" id="PF00501">
    <property type="entry name" value="AMP-binding"/>
    <property type="match status" value="2"/>
</dbReference>
<reference evidence="7 8" key="1">
    <citation type="journal article" date="2014" name="Appl. Environ. Microbiol.">
        <title>Gut symbionts from distinct hosts exhibit genotoxic activity via divergent colibactin biosynthetic pathways.</title>
        <authorList>
            <person name="Engel P."/>
            <person name="Vizcaino M.I."/>
            <person name="Crawford J.M."/>
        </authorList>
    </citation>
    <scope>NUCLEOTIDE SEQUENCE [LARGE SCALE GENOMIC DNA]</scope>
    <source>
        <strain evidence="7 8">PEB0191</strain>
    </source>
</reference>
<feature type="region of interest" description="Disordered" evidence="5">
    <location>
        <begin position="2139"/>
        <end position="2167"/>
    </location>
</feature>
<dbReference type="InterPro" id="IPR042099">
    <property type="entry name" value="ANL_N_sf"/>
</dbReference>
<dbReference type="FunFam" id="3.30.559.10:FF:000023">
    <property type="entry name" value="Non-ribosomal peptide synthetase"/>
    <property type="match status" value="1"/>
</dbReference>
<evidence type="ECO:0000313" key="8">
    <source>
        <dbReference type="Proteomes" id="UP000030901"/>
    </source>
</evidence>
<dbReference type="OrthoDB" id="9757559at2"/>
<dbReference type="GO" id="GO:0009366">
    <property type="term" value="C:enterobactin synthetase complex"/>
    <property type="evidence" value="ECO:0007669"/>
    <property type="project" value="TreeGrafter"/>
</dbReference>
<dbReference type="PROSITE" id="PS50075">
    <property type="entry name" value="CARRIER"/>
    <property type="match status" value="2"/>
</dbReference>
<evidence type="ECO:0000313" key="7">
    <source>
        <dbReference type="EMBL" id="AJA44415.1"/>
    </source>
</evidence>
<dbReference type="Pfam" id="PF00668">
    <property type="entry name" value="Condensation"/>
    <property type="match status" value="2"/>
</dbReference>
<dbReference type="CDD" id="cd12114">
    <property type="entry name" value="A_NRPS_TlmIV_like"/>
    <property type="match status" value="1"/>
</dbReference>
<dbReference type="PANTHER" id="PTHR45527:SF10">
    <property type="entry name" value="PYOCHELIN SYNTHASE PCHF"/>
    <property type="match status" value="1"/>
</dbReference>
<dbReference type="GO" id="GO:0031177">
    <property type="term" value="F:phosphopantetheine binding"/>
    <property type="evidence" value="ECO:0007669"/>
    <property type="project" value="InterPro"/>
</dbReference>
<dbReference type="Gene3D" id="1.10.1200.10">
    <property type="entry name" value="ACP-like"/>
    <property type="match status" value="2"/>
</dbReference>
<dbReference type="PANTHER" id="PTHR45527">
    <property type="entry name" value="NONRIBOSOMAL PEPTIDE SYNTHETASE"/>
    <property type="match status" value="1"/>
</dbReference>
<dbReference type="NCBIfam" id="NF003417">
    <property type="entry name" value="PRK04813.1"/>
    <property type="match status" value="2"/>
</dbReference>
<evidence type="ECO:0000259" key="6">
    <source>
        <dbReference type="PROSITE" id="PS50075"/>
    </source>
</evidence>
<name>A0A0A7RYN4_FRIPE</name>
<dbReference type="CDD" id="cd19535">
    <property type="entry name" value="Cyc_NRPS"/>
    <property type="match status" value="1"/>
</dbReference>
<dbReference type="RefSeq" id="WP_039103894.1">
    <property type="nucleotide sequence ID" value="NZ_CP009056.1"/>
</dbReference>
<keyword evidence="8" id="KW-1185">Reference proteome</keyword>
<evidence type="ECO:0000256" key="2">
    <source>
        <dbReference type="ARBA" id="ARBA00022450"/>
    </source>
</evidence>
<dbReference type="InterPro" id="IPR023213">
    <property type="entry name" value="CAT-like_dom_sf"/>
</dbReference>
<evidence type="ECO:0000256" key="3">
    <source>
        <dbReference type="ARBA" id="ARBA00022553"/>
    </source>
</evidence>
<keyword evidence="2" id="KW-0596">Phosphopantetheine</keyword>
<proteinExistence type="predicted"/>
<dbReference type="Pfam" id="PF00550">
    <property type="entry name" value="PP-binding"/>
    <property type="match status" value="2"/>
</dbReference>
<dbReference type="InterPro" id="IPR001242">
    <property type="entry name" value="Condensation_dom"/>
</dbReference>
<dbReference type="GO" id="GO:0043041">
    <property type="term" value="P:amino acid activation for nonribosomal peptide biosynthetic process"/>
    <property type="evidence" value="ECO:0007669"/>
    <property type="project" value="TreeGrafter"/>
</dbReference>
<dbReference type="SUPFAM" id="SSF56801">
    <property type="entry name" value="Acetyl-CoA synthetase-like"/>
    <property type="match status" value="2"/>
</dbReference>
<dbReference type="PROSITE" id="PS00012">
    <property type="entry name" value="PHOSPHOPANTETHEINE"/>
    <property type="match status" value="1"/>
</dbReference>
<dbReference type="InterPro" id="IPR036736">
    <property type="entry name" value="ACP-like_sf"/>
</dbReference>
<dbReference type="FunFam" id="3.40.50.980:FF:000001">
    <property type="entry name" value="Non-ribosomal peptide synthetase"/>
    <property type="match status" value="1"/>
</dbReference>
<evidence type="ECO:0000256" key="5">
    <source>
        <dbReference type="SAM" id="MobiDB-lite"/>
    </source>
</evidence>
<evidence type="ECO:0000256" key="1">
    <source>
        <dbReference type="ARBA" id="ARBA00001957"/>
    </source>
</evidence>
<evidence type="ECO:0000256" key="4">
    <source>
        <dbReference type="ARBA" id="ARBA00022598"/>
    </source>
</evidence>
<dbReference type="InterPro" id="IPR020806">
    <property type="entry name" value="PKS_PP-bd"/>
</dbReference>
<gene>
    <name evidence="7" type="ORF">FPB0191_00584</name>
</gene>
<keyword evidence="4" id="KW-0436">Ligase</keyword>
<dbReference type="FunFam" id="3.30.559.30:FF:000006">
    <property type="entry name" value="Yersiniabactin polyketide/non-ribosomal peptide synthetase"/>
    <property type="match status" value="1"/>
</dbReference>
<dbReference type="FunFam" id="3.30.300.30:FF:000015">
    <property type="entry name" value="Nonribosomal peptide synthase SidD"/>
    <property type="match status" value="1"/>
</dbReference>
<feature type="domain" description="Carrier" evidence="6">
    <location>
        <begin position="2061"/>
        <end position="2136"/>
    </location>
</feature>
<dbReference type="PROSITE" id="PS00455">
    <property type="entry name" value="AMP_BINDING"/>
    <property type="match status" value="2"/>
</dbReference>
<dbReference type="InterPro" id="IPR057737">
    <property type="entry name" value="Condensation_MtbB-like"/>
</dbReference>
<dbReference type="InterPro" id="IPR045851">
    <property type="entry name" value="AMP-bd_C_sf"/>
</dbReference>
<dbReference type="KEGG" id="fpp:FPB0191_00584"/>